<evidence type="ECO:0000313" key="2">
    <source>
        <dbReference type="EMBL" id="KAF7113941.1"/>
    </source>
</evidence>
<evidence type="ECO:0000256" key="1">
    <source>
        <dbReference type="SAM" id="MobiDB-lite"/>
    </source>
</evidence>
<dbReference type="Proteomes" id="UP000662466">
    <property type="component" value="Unassembled WGS sequence"/>
</dbReference>
<feature type="region of interest" description="Disordered" evidence="1">
    <location>
        <begin position="35"/>
        <end position="83"/>
    </location>
</feature>
<dbReference type="EMBL" id="JACBAF010001791">
    <property type="protein sequence ID" value="KAF7173178.1"/>
    <property type="molecule type" value="Genomic_DNA"/>
</dbReference>
<dbReference type="AlphaFoldDB" id="A0A8H6QI82"/>
<sequence>MWMAEMQSNPSGLGFTPCSSSSFTISSLPFSAAWKSGKHGTLGSIEESTSPSRNKRFASWRSFGGPEQSRRVMNPDVVTKQSRVEEGVRASIRLLKSVQVSLGQELGDEKDDLSGEV</sequence>
<evidence type="ECO:0000313" key="4">
    <source>
        <dbReference type="Proteomes" id="UP000630445"/>
    </source>
</evidence>
<reference evidence="3" key="1">
    <citation type="submission" date="2020-06" db="EMBL/GenBank/DDBJ databases">
        <title>Draft genome sequences of strains closely related to Aspergillus parafelis and Aspergillus hiratsukae.</title>
        <authorList>
            <person name="Dos Santos R.A.C."/>
            <person name="Rivero-Menendez O."/>
            <person name="Steenwyk J.L."/>
            <person name="Mead M.E."/>
            <person name="Goldman G.H."/>
            <person name="Alastruey-Izquierdo A."/>
            <person name="Rokas A."/>
        </authorList>
    </citation>
    <scope>NUCLEOTIDE SEQUENCE</scope>
    <source>
        <strain evidence="2">CNM-CM5793</strain>
        <strain evidence="3">CNM-CM6106</strain>
    </source>
</reference>
<protein>
    <submittedName>
        <fullName evidence="3">Uncharacterized protein</fullName>
    </submittedName>
</protein>
<evidence type="ECO:0000313" key="3">
    <source>
        <dbReference type="EMBL" id="KAF7173178.1"/>
    </source>
</evidence>
<comment type="caution">
    <text evidence="3">The sequence shown here is derived from an EMBL/GenBank/DDBJ whole genome shotgun (WGS) entry which is preliminary data.</text>
</comment>
<gene>
    <name evidence="2" type="ORF">CNMCM5793_006124</name>
    <name evidence="3" type="ORF">CNMCM6106_007316</name>
</gene>
<dbReference type="Proteomes" id="UP000630445">
    <property type="component" value="Unassembled WGS sequence"/>
</dbReference>
<proteinExistence type="predicted"/>
<name>A0A8H6QI82_9EURO</name>
<dbReference type="EMBL" id="JACBAD010002128">
    <property type="protein sequence ID" value="KAF7113941.1"/>
    <property type="molecule type" value="Genomic_DNA"/>
</dbReference>
<evidence type="ECO:0000313" key="5">
    <source>
        <dbReference type="Proteomes" id="UP000662466"/>
    </source>
</evidence>
<keyword evidence="4" id="KW-1185">Reference proteome</keyword>
<organism evidence="3 5">
    <name type="scientific">Aspergillus hiratsukae</name>
    <dbReference type="NCBI Taxonomy" id="1194566"/>
    <lineage>
        <taxon>Eukaryota</taxon>
        <taxon>Fungi</taxon>
        <taxon>Dikarya</taxon>
        <taxon>Ascomycota</taxon>
        <taxon>Pezizomycotina</taxon>
        <taxon>Eurotiomycetes</taxon>
        <taxon>Eurotiomycetidae</taxon>
        <taxon>Eurotiales</taxon>
        <taxon>Aspergillaceae</taxon>
        <taxon>Aspergillus</taxon>
        <taxon>Aspergillus subgen. Fumigati</taxon>
    </lineage>
</organism>
<accession>A0A8H6QI82</accession>